<sequence>MLDIIKFKRFDRFINEYTNFTHMSLGKYKGFSRDAKLVVAYSFFGWLGGNISWFILPFYFKSLGMGFSEIGTLFSISTIAQSALLLTAGHISVKIGYKRTLMIAVSLFFTARLMQVFIPEFWALALAAIISGVGMALEGPALMSLLSGEVSDERRHYLFSLNSALGTIGAAFGMFLGGILPRLLDGSNPYKSTLLIAAFLIPIQGVLISLVSPILEREEKKLKLDRTTSLKILKFSIPAALIGLGAGVTIPYMGLYFNSRFGTSLESIGGLFAIQQFIMGIGTFAMPFLVDKLGSVKTIVGFNGSATLLIVSMPFAPAFLIAAVIYTIRTILMNIVNPIWDSFMMHFFNKKERATALALRNFAWTSTFGIGQYLGGFIFDRSLSIPFFITGVLYGLSMVSFWIFFAKEEERIKA</sequence>
<dbReference type="PANTHER" id="PTHR23520">
    <property type="entry name" value="TRANSPORTER, PUTATIVE (AFU_ORTHOLOGUE AFUA_3G04000)-RELATED"/>
    <property type="match status" value="1"/>
</dbReference>
<dbReference type="KEGG" id="ppac:PAP_04925"/>
<dbReference type="EMBL" id="CP006019">
    <property type="protein sequence ID" value="AIF69396.1"/>
    <property type="molecule type" value="Genomic_DNA"/>
</dbReference>
<feature type="transmembrane region" description="Helical" evidence="1">
    <location>
        <begin position="361"/>
        <end position="379"/>
    </location>
</feature>
<feature type="transmembrane region" description="Helical" evidence="1">
    <location>
        <begin position="235"/>
        <end position="256"/>
    </location>
</feature>
<accession>A0A075LTE4</accession>
<feature type="transmembrane region" description="Helical" evidence="1">
    <location>
        <begin position="158"/>
        <end position="180"/>
    </location>
</feature>
<proteinExistence type="predicted"/>
<keyword evidence="4" id="KW-1185">Reference proteome</keyword>
<feature type="transmembrane region" description="Helical" evidence="1">
    <location>
        <begin position="124"/>
        <end position="146"/>
    </location>
</feature>
<keyword evidence="1" id="KW-0472">Membrane</keyword>
<gene>
    <name evidence="3" type="ORF">PAP_04925</name>
</gene>
<feature type="transmembrane region" description="Helical" evidence="1">
    <location>
        <begin position="192"/>
        <end position="215"/>
    </location>
</feature>
<reference evidence="4" key="1">
    <citation type="submission" date="2013-06" db="EMBL/GenBank/DDBJ databases">
        <title>Complete Genome Sequence of Hyperthermophilic Palaeococcus pacificus DY20341T, Isolated from a Deep-Sea Hydrothermal Sediments.</title>
        <authorList>
            <person name="Zeng X."/>
            <person name="Shao Z."/>
        </authorList>
    </citation>
    <scope>NUCLEOTIDE SEQUENCE [LARGE SCALE GENOMIC DNA]</scope>
    <source>
        <strain evidence="4">DY20341</strain>
    </source>
</reference>
<evidence type="ECO:0000259" key="2">
    <source>
        <dbReference type="PROSITE" id="PS50850"/>
    </source>
</evidence>
<feature type="transmembrane region" description="Helical" evidence="1">
    <location>
        <begin position="302"/>
        <end position="325"/>
    </location>
</feature>
<feature type="transmembrane region" description="Helical" evidence="1">
    <location>
        <begin position="72"/>
        <end position="93"/>
    </location>
</feature>
<dbReference type="HOGENOM" id="CLU_025894_0_2_2"/>
<dbReference type="InterPro" id="IPR011701">
    <property type="entry name" value="MFS"/>
</dbReference>
<organism evidence="3 4">
    <name type="scientific">Palaeococcus pacificus DY20341</name>
    <dbReference type="NCBI Taxonomy" id="1343739"/>
    <lineage>
        <taxon>Archaea</taxon>
        <taxon>Methanobacteriati</taxon>
        <taxon>Methanobacteriota</taxon>
        <taxon>Thermococci</taxon>
        <taxon>Thermococcales</taxon>
        <taxon>Thermococcaceae</taxon>
        <taxon>Palaeococcus</taxon>
    </lineage>
</organism>
<dbReference type="PANTHER" id="PTHR23520:SF5">
    <property type="entry name" value="TRANSPORTER, PUTATIVE (AFU_ORTHOLOGUE AFUA_3G04000)-RELATED"/>
    <property type="match status" value="1"/>
</dbReference>
<feature type="transmembrane region" description="Helical" evidence="1">
    <location>
        <begin position="385"/>
        <end position="405"/>
    </location>
</feature>
<keyword evidence="1" id="KW-1133">Transmembrane helix</keyword>
<evidence type="ECO:0000256" key="1">
    <source>
        <dbReference type="SAM" id="Phobius"/>
    </source>
</evidence>
<keyword evidence="1" id="KW-0812">Transmembrane</keyword>
<dbReference type="InterPro" id="IPR036259">
    <property type="entry name" value="MFS_trans_sf"/>
</dbReference>
<feature type="domain" description="Major facilitator superfamily (MFS) profile" evidence="2">
    <location>
        <begin position="34"/>
        <end position="409"/>
    </location>
</feature>
<evidence type="ECO:0000313" key="4">
    <source>
        <dbReference type="Proteomes" id="UP000027981"/>
    </source>
</evidence>
<dbReference type="Proteomes" id="UP000027981">
    <property type="component" value="Chromosome"/>
</dbReference>
<reference evidence="3 4" key="2">
    <citation type="journal article" date="2015" name="Genome Announc.">
        <title>Complete Genome Sequence of Hyperthermophilic Piezophilic Archaeon Palaeococcus pacificus DY20341T, Isolated from Deep-Sea Hydrothermal Sediments.</title>
        <authorList>
            <person name="Zeng X."/>
            <person name="Jebbar M."/>
            <person name="Shao Z."/>
        </authorList>
    </citation>
    <scope>NUCLEOTIDE SEQUENCE [LARGE SCALE GENOMIC DNA]</scope>
    <source>
        <strain evidence="3 4">DY20341</strain>
    </source>
</reference>
<protein>
    <recommendedName>
        <fullName evidence="2">Major facilitator superfamily (MFS) profile domain-containing protein</fullName>
    </recommendedName>
</protein>
<dbReference type="eggNOG" id="arCOG00132">
    <property type="taxonomic scope" value="Archaea"/>
</dbReference>
<dbReference type="Gene3D" id="1.20.1250.20">
    <property type="entry name" value="MFS general substrate transporter like domains"/>
    <property type="match status" value="2"/>
</dbReference>
<dbReference type="InterPro" id="IPR020846">
    <property type="entry name" value="MFS_dom"/>
</dbReference>
<dbReference type="GO" id="GO:0022857">
    <property type="term" value="F:transmembrane transporter activity"/>
    <property type="evidence" value="ECO:0007669"/>
    <property type="project" value="InterPro"/>
</dbReference>
<name>A0A075LTE4_9EURY</name>
<feature type="transmembrane region" description="Helical" evidence="1">
    <location>
        <begin position="268"/>
        <end position="290"/>
    </location>
</feature>
<evidence type="ECO:0000313" key="3">
    <source>
        <dbReference type="EMBL" id="AIF69396.1"/>
    </source>
</evidence>
<dbReference type="SUPFAM" id="SSF103473">
    <property type="entry name" value="MFS general substrate transporter"/>
    <property type="match status" value="1"/>
</dbReference>
<dbReference type="STRING" id="1343739.PAP_04925"/>
<dbReference type="Pfam" id="PF07690">
    <property type="entry name" value="MFS_1"/>
    <property type="match status" value="1"/>
</dbReference>
<dbReference type="PROSITE" id="PS50850">
    <property type="entry name" value="MFS"/>
    <property type="match status" value="1"/>
</dbReference>
<feature type="transmembrane region" description="Helical" evidence="1">
    <location>
        <begin position="37"/>
        <end position="60"/>
    </location>
</feature>
<dbReference type="AlphaFoldDB" id="A0A075LTE4"/>